<feature type="transmembrane region" description="Helical" evidence="6">
    <location>
        <begin position="114"/>
        <end position="134"/>
    </location>
</feature>
<dbReference type="GO" id="GO:0015648">
    <property type="term" value="F:lipid-linked peptidoglycan transporter activity"/>
    <property type="evidence" value="ECO:0007669"/>
    <property type="project" value="TreeGrafter"/>
</dbReference>
<dbReference type="GO" id="GO:0051301">
    <property type="term" value="P:cell division"/>
    <property type="evidence" value="ECO:0007669"/>
    <property type="project" value="InterPro"/>
</dbReference>
<protein>
    <submittedName>
        <fullName evidence="8">Rod shape-determining protein RodA</fullName>
    </submittedName>
</protein>
<feature type="transmembrane region" description="Helical" evidence="6">
    <location>
        <begin position="146"/>
        <end position="165"/>
    </location>
</feature>
<evidence type="ECO:0000256" key="6">
    <source>
        <dbReference type="SAM" id="Phobius"/>
    </source>
</evidence>
<sequence length="389" mass="43169">MNDNKFSLDNRIDYGIILPVFVLCIIGLISQYVALSLVDGENILYQMLKQALWLSIGLFAVIVLMQFNIKVWWKITPALYALGLVLMILPLRFYDPNVAALTGAKNWVHFAGLSFQPSELMKISYLLLLAYITTRHNRENKHEIKSDFLLIAKLLLATLPVVILLKLQNDFGTLLVFIAIFCGVVLISGISWKILLPSIITAIVLIAGILSLVATDVGRELLFKFGVKEYQLSRIDSWLNPFHDTTGVSYQQAQSLTAIGSGGLTGKGFNVSQVDVPVRESDMIFTVIAENFGFVGGALVIFMYLLLIYRLIRVCLYTNNVFSTYISTGIIMMILFHVFENIGASIGLLPLTGIPLPFISQGGSSLLGNMIGIGIMLSMKFNNDVEFDH</sequence>
<dbReference type="GO" id="GO:0032153">
    <property type="term" value="C:cell division site"/>
    <property type="evidence" value="ECO:0007669"/>
    <property type="project" value="TreeGrafter"/>
</dbReference>
<organism evidence="8 10">
    <name type="scientific">Vagococcus xieshaowenii</name>
    <dbReference type="NCBI Taxonomy" id="2562451"/>
    <lineage>
        <taxon>Bacteria</taxon>
        <taxon>Bacillati</taxon>
        <taxon>Bacillota</taxon>
        <taxon>Bacilli</taxon>
        <taxon>Lactobacillales</taxon>
        <taxon>Enterococcaceae</taxon>
        <taxon>Vagococcus</taxon>
    </lineage>
</organism>
<reference evidence="8 10" key="1">
    <citation type="submission" date="2019-03" db="EMBL/GenBank/DDBJ databases">
        <title>Vagococcus sp. was isolated fron gut of Carduelis flavirostris.</title>
        <authorList>
            <person name="Ge Y."/>
        </authorList>
    </citation>
    <scope>NUCLEOTIDE SEQUENCE [LARGE SCALE GENOMIC DNA]</scope>
    <source>
        <strain evidence="8 10">CF-210</strain>
    </source>
</reference>
<keyword evidence="4 6" id="KW-1133">Transmembrane helix</keyword>
<keyword evidence="2 6" id="KW-0812">Transmembrane</keyword>
<dbReference type="Pfam" id="PF01098">
    <property type="entry name" value="FTSW_RODA_SPOVE"/>
    <property type="match status" value="1"/>
</dbReference>
<dbReference type="PANTHER" id="PTHR30474">
    <property type="entry name" value="CELL CYCLE PROTEIN"/>
    <property type="match status" value="1"/>
</dbReference>
<feature type="transmembrane region" description="Helical" evidence="6">
    <location>
        <begin position="359"/>
        <end position="379"/>
    </location>
</feature>
<feature type="transmembrane region" description="Helical" evidence="6">
    <location>
        <begin position="77"/>
        <end position="94"/>
    </location>
</feature>
<comment type="subcellular location">
    <subcellularLocation>
        <location evidence="1">Membrane</location>
        <topology evidence="1">Multi-pass membrane protein</topology>
    </subcellularLocation>
</comment>
<dbReference type="EMBL" id="SRHU01000008">
    <property type="protein sequence ID" value="TFZ42798.1"/>
    <property type="molecule type" value="Genomic_DNA"/>
</dbReference>
<dbReference type="EMBL" id="CP038865">
    <property type="protein sequence ID" value="QCA28446.1"/>
    <property type="molecule type" value="Genomic_DNA"/>
</dbReference>
<feature type="transmembrane region" description="Helical" evidence="6">
    <location>
        <begin position="194"/>
        <end position="214"/>
    </location>
</feature>
<evidence type="ECO:0000313" key="7">
    <source>
        <dbReference type="EMBL" id="QCA28446.1"/>
    </source>
</evidence>
<evidence type="ECO:0000313" key="8">
    <source>
        <dbReference type="EMBL" id="TFZ42798.1"/>
    </source>
</evidence>
<dbReference type="GO" id="GO:0008360">
    <property type="term" value="P:regulation of cell shape"/>
    <property type="evidence" value="ECO:0007669"/>
    <property type="project" value="UniProtKB-KW"/>
</dbReference>
<keyword evidence="9" id="KW-1185">Reference proteome</keyword>
<feature type="transmembrane region" description="Helical" evidence="6">
    <location>
        <begin position="47"/>
        <end position="65"/>
    </location>
</feature>
<evidence type="ECO:0000313" key="10">
    <source>
        <dbReference type="Proteomes" id="UP000297725"/>
    </source>
</evidence>
<feature type="transmembrane region" description="Helical" evidence="6">
    <location>
        <begin position="283"/>
        <end position="309"/>
    </location>
</feature>
<dbReference type="GO" id="GO:0005886">
    <property type="term" value="C:plasma membrane"/>
    <property type="evidence" value="ECO:0007669"/>
    <property type="project" value="TreeGrafter"/>
</dbReference>
<feature type="transmembrane region" description="Helical" evidence="6">
    <location>
        <begin position="321"/>
        <end position="339"/>
    </location>
</feature>
<accession>A0AAJ5EGM2</accession>
<evidence type="ECO:0000256" key="3">
    <source>
        <dbReference type="ARBA" id="ARBA00022960"/>
    </source>
</evidence>
<feature type="transmembrane region" description="Helical" evidence="6">
    <location>
        <begin position="171"/>
        <end position="187"/>
    </location>
</feature>
<dbReference type="PROSITE" id="PS00428">
    <property type="entry name" value="FTSW_RODA_SPOVE"/>
    <property type="match status" value="1"/>
</dbReference>
<proteinExistence type="predicted"/>
<evidence type="ECO:0000313" key="9">
    <source>
        <dbReference type="Proteomes" id="UP000296883"/>
    </source>
</evidence>
<dbReference type="PANTHER" id="PTHR30474:SF1">
    <property type="entry name" value="PEPTIDOGLYCAN GLYCOSYLTRANSFERASE MRDB"/>
    <property type="match status" value="1"/>
</dbReference>
<feature type="transmembrane region" description="Helical" evidence="6">
    <location>
        <begin position="12"/>
        <end position="35"/>
    </location>
</feature>
<keyword evidence="5 6" id="KW-0472">Membrane</keyword>
<gene>
    <name evidence="8" type="ORF">E4031_02105</name>
    <name evidence="7" type="ORF">E4Z98_03635</name>
</gene>
<name>A0AAJ5EGM2_9ENTE</name>
<evidence type="ECO:0000256" key="1">
    <source>
        <dbReference type="ARBA" id="ARBA00004141"/>
    </source>
</evidence>
<dbReference type="InterPro" id="IPR001182">
    <property type="entry name" value="FtsW/RodA"/>
</dbReference>
<reference evidence="7 9" key="2">
    <citation type="journal article" date="2020" name="Int. J. Syst. Evol. Microbiol.">
        <title>Vagococcus xieshaowenii sp. nov., isolated from snow finch (Montifringilla taczanowskii) cloacal content.</title>
        <authorList>
            <person name="Ge Y."/>
            <person name="Yang J."/>
            <person name="Lai X.H."/>
            <person name="Zhang G."/>
            <person name="Jin D."/>
            <person name="Lu S."/>
            <person name="Wang B."/>
            <person name="Huang Y."/>
            <person name="Huang Y."/>
            <person name="Ren Z."/>
            <person name="Zhang X."/>
            <person name="Xu J."/>
        </authorList>
    </citation>
    <scope>NUCLEOTIDE SEQUENCE [LARGE SCALE GENOMIC DNA]</scope>
    <source>
        <strain evidence="7">Personal::cf-49</strain>
        <strain evidence="9">personal::cf-49</strain>
    </source>
</reference>
<dbReference type="InterPro" id="IPR018365">
    <property type="entry name" value="Cell_cycle_FtsW-rel_CS"/>
</dbReference>
<evidence type="ECO:0000256" key="4">
    <source>
        <dbReference type="ARBA" id="ARBA00022989"/>
    </source>
</evidence>
<dbReference type="AlphaFoldDB" id="A0AAJ5EGM2"/>
<dbReference type="RefSeq" id="WP_135253679.1">
    <property type="nucleotide sequence ID" value="NZ_CP038865.1"/>
</dbReference>
<dbReference type="Proteomes" id="UP000296883">
    <property type="component" value="Chromosome"/>
</dbReference>
<evidence type="ECO:0000256" key="2">
    <source>
        <dbReference type="ARBA" id="ARBA00022692"/>
    </source>
</evidence>
<keyword evidence="3" id="KW-0133">Cell shape</keyword>
<dbReference type="Proteomes" id="UP000297725">
    <property type="component" value="Unassembled WGS sequence"/>
</dbReference>
<evidence type="ECO:0000256" key="5">
    <source>
        <dbReference type="ARBA" id="ARBA00023136"/>
    </source>
</evidence>